<keyword evidence="9" id="KW-0325">Glycoprotein</keyword>
<feature type="transmembrane region" description="Helical" evidence="10">
    <location>
        <begin position="212"/>
        <end position="231"/>
    </location>
</feature>
<evidence type="ECO:0000256" key="10">
    <source>
        <dbReference type="RuleBase" id="RU366056"/>
    </source>
</evidence>
<keyword evidence="10" id="KW-0732">Signal</keyword>
<evidence type="ECO:0000313" key="12">
    <source>
        <dbReference type="Proteomes" id="UP001162483"/>
    </source>
</evidence>
<feature type="chain" id="PRO_5044988578" description="Phosphatidylinositol-glycan biosynthesis class X protein" evidence="10">
    <location>
        <begin position="22"/>
        <end position="242"/>
    </location>
</feature>
<evidence type="ECO:0000256" key="6">
    <source>
        <dbReference type="ARBA" id="ARBA00022824"/>
    </source>
</evidence>
<evidence type="ECO:0000256" key="9">
    <source>
        <dbReference type="ARBA" id="ARBA00023180"/>
    </source>
</evidence>
<name>A0ABN9AMQ4_9NEOB</name>
<dbReference type="EMBL" id="CATNWA010000299">
    <property type="protein sequence ID" value="CAI9536090.1"/>
    <property type="molecule type" value="Genomic_DNA"/>
</dbReference>
<evidence type="ECO:0000256" key="2">
    <source>
        <dbReference type="ARBA" id="ARBA00004687"/>
    </source>
</evidence>
<keyword evidence="4 10" id="KW-0337">GPI-anchor biosynthesis</keyword>
<evidence type="ECO:0000256" key="1">
    <source>
        <dbReference type="ARBA" id="ARBA00004389"/>
    </source>
</evidence>
<dbReference type="SMART" id="SM00780">
    <property type="entry name" value="PIG-X"/>
    <property type="match status" value="1"/>
</dbReference>
<organism evidence="11 12">
    <name type="scientific">Staurois parvus</name>
    <dbReference type="NCBI Taxonomy" id="386267"/>
    <lineage>
        <taxon>Eukaryota</taxon>
        <taxon>Metazoa</taxon>
        <taxon>Chordata</taxon>
        <taxon>Craniata</taxon>
        <taxon>Vertebrata</taxon>
        <taxon>Euteleostomi</taxon>
        <taxon>Amphibia</taxon>
        <taxon>Batrachia</taxon>
        <taxon>Anura</taxon>
        <taxon>Neobatrachia</taxon>
        <taxon>Ranoidea</taxon>
        <taxon>Ranidae</taxon>
        <taxon>Staurois</taxon>
    </lineage>
</organism>
<protein>
    <recommendedName>
        <fullName evidence="10">Phosphatidylinositol-glycan biosynthesis class X protein</fullName>
    </recommendedName>
</protein>
<keyword evidence="7 10" id="KW-1133">Transmembrane helix</keyword>
<comment type="subcellular location">
    <subcellularLocation>
        <location evidence="1 10">Endoplasmic reticulum membrane</location>
        <topology evidence="1 10">Single-pass membrane protein</topology>
    </subcellularLocation>
</comment>
<dbReference type="PANTHER" id="PTHR28650:SF1">
    <property type="entry name" value="PHOSPHATIDYLINOSITOL-GLYCAN BIOSYNTHESIS CLASS X PROTEIN"/>
    <property type="match status" value="1"/>
</dbReference>
<gene>
    <name evidence="11" type="ORF">SPARVUS_LOCUS980715</name>
</gene>
<keyword evidence="8 10" id="KW-0472">Membrane</keyword>
<keyword evidence="12" id="KW-1185">Reference proteome</keyword>
<accession>A0ABN9AMQ4</accession>
<evidence type="ECO:0000313" key="11">
    <source>
        <dbReference type="EMBL" id="CAI9536090.1"/>
    </source>
</evidence>
<dbReference type="PANTHER" id="PTHR28650">
    <property type="entry name" value="PHOSPHATIDYLINOSITOL-GLYCAN BIOSYNTHESIS CLASS X PROTEIN"/>
    <property type="match status" value="1"/>
</dbReference>
<comment type="function">
    <text evidence="10">Stabilizing subunit of the glycosylphosphatidylinositol-mannosyltransferase I complex which catalyzes the transfer of the first mannose, via an alpha-1,4 bond from a dolichol-phosphate-mannose (Dol-P-Man) to the glucosaminyl acyl phosphatidylinositol (GlcN-(acyl)PI) intermediate to generate alpha-D-Man-(1-&gt;4)-alpha-D-GlcN-(1-&gt;6)-(1-radyl,2-acyl-sn-glycero-3-phospho)-2-acyl-inositol and participates in the sixth step of the glycosylphosphatidylinositol-anchor biosynthesis. Probably acts by stabilizing the mannosyltransferase PIGM.</text>
</comment>
<evidence type="ECO:0000256" key="7">
    <source>
        <dbReference type="ARBA" id="ARBA00022989"/>
    </source>
</evidence>
<dbReference type="Proteomes" id="UP001162483">
    <property type="component" value="Unassembled WGS sequence"/>
</dbReference>
<comment type="caution">
    <text evidence="11">The sequence shown here is derived from an EMBL/GenBank/DDBJ whole genome shotgun (WGS) entry which is preliminary data.</text>
</comment>
<evidence type="ECO:0000256" key="3">
    <source>
        <dbReference type="ARBA" id="ARBA00010345"/>
    </source>
</evidence>
<evidence type="ECO:0000256" key="4">
    <source>
        <dbReference type="ARBA" id="ARBA00022502"/>
    </source>
</evidence>
<comment type="similarity">
    <text evidence="3 10">Belongs to the PIGX family.</text>
</comment>
<reference evidence="11" key="1">
    <citation type="submission" date="2023-05" db="EMBL/GenBank/DDBJ databases">
        <authorList>
            <person name="Stuckert A."/>
        </authorList>
    </citation>
    <scope>NUCLEOTIDE SEQUENCE</scope>
</reference>
<evidence type="ECO:0000256" key="8">
    <source>
        <dbReference type="ARBA" id="ARBA00023136"/>
    </source>
</evidence>
<feature type="signal peptide" evidence="10">
    <location>
        <begin position="1"/>
        <end position="21"/>
    </location>
</feature>
<comment type="pathway">
    <text evidence="2 10">Glycolipid biosynthesis; glycosylphosphatidylinositol-anchor biosynthesis.</text>
</comment>
<dbReference type="InterPro" id="IPR013233">
    <property type="entry name" value="PIG-X/PBN1"/>
</dbReference>
<keyword evidence="6 10" id="KW-0256">Endoplasmic reticulum</keyword>
<dbReference type="InterPro" id="IPR040039">
    <property type="entry name" value="PIGX"/>
</dbReference>
<evidence type="ECO:0000256" key="5">
    <source>
        <dbReference type="ARBA" id="ARBA00022692"/>
    </source>
</evidence>
<proteinExistence type="inferred from homology"/>
<sequence length="242" mass="27181">MSKLQVAVVSILLFTIHSAASTDEEYSCPQLKVEREILKNGFHRDLVTRASIQGFMDLLDSCRILLNETIPSGLFMDPFQISSLQQHNLVEVIVPTSVDVEAPEYLSKQHTALVYMKPDESCKHCYISMVPVHARYHRPSVEVYEVTIHVRSPQLLIRCSKDFPPRDCSMHPLVEAPCGSSAEEECQWMDLPYTLIKDSTTVKVPVGIAQHGPVVCIVTIAVTLICTGMLLRTVYKHKQKSS</sequence>
<dbReference type="Pfam" id="PF08320">
    <property type="entry name" value="PIG-X"/>
    <property type="match status" value="1"/>
</dbReference>
<keyword evidence="5 10" id="KW-0812">Transmembrane</keyword>